<organism evidence="1 2">
    <name type="scientific">Glomus cerebriforme</name>
    <dbReference type="NCBI Taxonomy" id="658196"/>
    <lineage>
        <taxon>Eukaryota</taxon>
        <taxon>Fungi</taxon>
        <taxon>Fungi incertae sedis</taxon>
        <taxon>Mucoromycota</taxon>
        <taxon>Glomeromycotina</taxon>
        <taxon>Glomeromycetes</taxon>
        <taxon>Glomerales</taxon>
        <taxon>Glomeraceae</taxon>
        <taxon>Glomus</taxon>
    </lineage>
</organism>
<proteinExistence type="predicted"/>
<dbReference type="InterPro" id="IPR012547">
    <property type="entry name" value="PDDEXK_9"/>
</dbReference>
<name>A0A397SXQ8_9GLOM</name>
<evidence type="ECO:0000313" key="1">
    <source>
        <dbReference type="EMBL" id="RIA88775.1"/>
    </source>
</evidence>
<dbReference type="EMBL" id="QKYT01000247">
    <property type="protein sequence ID" value="RIA88775.1"/>
    <property type="molecule type" value="Genomic_DNA"/>
</dbReference>
<dbReference type="Proteomes" id="UP000265703">
    <property type="component" value="Unassembled WGS sequence"/>
</dbReference>
<reference evidence="1 2" key="1">
    <citation type="submission" date="2018-06" db="EMBL/GenBank/DDBJ databases">
        <title>Comparative genomics reveals the genomic features of Rhizophagus irregularis, R. cerebriforme, R. diaphanum and Gigaspora rosea, and their symbiotic lifestyle signature.</title>
        <authorList>
            <person name="Morin E."/>
            <person name="San Clemente H."/>
            <person name="Chen E.C.H."/>
            <person name="De La Providencia I."/>
            <person name="Hainaut M."/>
            <person name="Kuo A."/>
            <person name="Kohler A."/>
            <person name="Murat C."/>
            <person name="Tang N."/>
            <person name="Roy S."/>
            <person name="Loubradou J."/>
            <person name="Henrissat B."/>
            <person name="Grigoriev I.V."/>
            <person name="Corradi N."/>
            <person name="Roux C."/>
            <person name="Martin F.M."/>
        </authorList>
    </citation>
    <scope>NUCLEOTIDE SEQUENCE [LARGE SCALE GENOMIC DNA]</scope>
    <source>
        <strain evidence="1 2">DAOM 227022</strain>
    </source>
</reference>
<dbReference type="STRING" id="658196.A0A397SXQ8"/>
<dbReference type="Pfam" id="PF08011">
    <property type="entry name" value="PDDEXK_9"/>
    <property type="match status" value="1"/>
</dbReference>
<gene>
    <name evidence="1" type="ORF">C1645_739118</name>
</gene>
<accession>A0A397SXQ8</accession>
<sequence length="175" mass="20993">MEVSTEWQKWLTNCNSFELDSILSLLLQIKLLGFKEKLSRFIMNVFFYHDILNNLVKSNYHLFILGIFHQTYFRNYKLMSNKEVSKGQFDLKIEPTEKANFKTGVYMEFKILKYDKYGKFQNKEKLQNKTNEALKQIKNKRYFSDFPEFIEQCVICEVACQKKDVYIVGEVLNSW</sequence>
<keyword evidence="2" id="KW-1185">Reference proteome</keyword>
<comment type="caution">
    <text evidence="1">The sequence shown here is derived from an EMBL/GenBank/DDBJ whole genome shotgun (WGS) entry which is preliminary data.</text>
</comment>
<dbReference type="AlphaFoldDB" id="A0A397SXQ8"/>
<dbReference type="OrthoDB" id="10551131at2759"/>
<evidence type="ECO:0000313" key="2">
    <source>
        <dbReference type="Proteomes" id="UP000265703"/>
    </source>
</evidence>
<protein>
    <submittedName>
        <fullName evidence="1">Uncharacterized protein</fullName>
    </submittedName>
</protein>